<dbReference type="STRING" id="1522189.A0A316VWV2"/>
<dbReference type="InParanoid" id="A0A316VWV2"/>
<evidence type="ECO:0000256" key="5">
    <source>
        <dbReference type="ARBA" id="ARBA00023136"/>
    </source>
</evidence>
<dbReference type="PANTHER" id="PTHR12246">
    <property type="entry name" value="PALMITOYLTRANSFERASE ZDHHC16"/>
    <property type="match status" value="1"/>
</dbReference>
<keyword evidence="2 10" id="KW-0808">Transferase</keyword>
<dbReference type="GeneID" id="37032340"/>
<evidence type="ECO:0000256" key="9">
    <source>
        <dbReference type="ARBA" id="ARBA00048048"/>
    </source>
</evidence>
<keyword evidence="4 10" id="KW-1133">Transmembrane helix</keyword>
<comment type="catalytic activity">
    <reaction evidence="9 10">
        <text>L-cysteinyl-[protein] + hexadecanoyl-CoA = S-hexadecanoyl-L-cysteinyl-[protein] + CoA</text>
        <dbReference type="Rhea" id="RHEA:36683"/>
        <dbReference type="Rhea" id="RHEA-COMP:10131"/>
        <dbReference type="Rhea" id="RHEA-COMP:11032"/>
        <dbReference type="ChEBI" id="CHEBI:29950"/>
        <dbReference type="ChEBI" id="CHEBI:57287"/>
        <dbReference type="ChEBI" id="CHEBI:57379"/>
        <dbReference type="ChEBI" id="CHEBI:74151"/>
        <dbReference type="EC" id="2.3.1.225"/>
    </reaction>
</comment>
<evidence type="ECO:0000256" key="4">
    <source>
        <dbReference type="ARBA" id="ARBA00022989"/>
    </source>
</evidence>
<keyword evidence="5 10" id="KW-0472">Membrane</keyword>
<dbReference type="InterPro" id="IPR039859">
    <property type="entry name" value="PFA4/ZDH16/20/ERF2-like"/>
</dbReference>
<reference evidence="13 14" key="1">
    <citation type="journal article" date="2018" name="Mol. Biol. Evol.">
        <title>Broad Genomic Sampling Reveals a Smut Pathogenic Ancestry of the Fungal Clade Ustilaginomycotina.</title>
        <authorList>
            <person name="Kijpornyongpan T."/>
            <person name="Mondo S.J."/>
            <person name="Barry K."/>
            <person name="Sandor L."/>
            <person name="Lee J."/>
            <person name="Lipzen A."/>
            <person name="Pangilinan J."/>
            <person name="LaButti K."/>
            <person name="Hainaut M."/>
            <person name="Henrissat B."/>
            <person name="Grigoriev I.V."/>
            <person name="Spatafora J.W."/>
            <person name="Aime M.C."/>
        </authorList>
    </citation>
    <scope>NUCLEOTIDE SEQUENCE [LARGE SCALE GENOMIC DNA]</scope>
    <source>
        <strain evidence="13 14">MCA 4658</strain>
    </source>
</reference>
<gene>
    <name evidence="13" type="ORF">IE81DRAFT_154050</name>
</gene>
<dbReference type="Proteomes" id="UP000245783">
    <property type="component" value="Unassembled WGS sequence"/>
</dbReference>
<feature type="transmembrane region" description="Helical" evidence="10">
    <location>
        <begin position="51"/>
        <end position="75"/>
    </location>
</feature>
<evidence type="ECO:0000256" key="10">
    <source>
        <dbReference type="RuleBase" id="RU079119"/>
    </source>
</evidence>
<organism evidence="13 14">
    <name type="scientific">Ceraceosorus guamensis</name>
    <dbReference type="NCBI Taxonomy" id="1522189"/>
    <lineage>
        <taxon>Eukaryota</taxon>
        <taxon>Fungi</taxon>
        <taxon>Dikarya</taxon>
        <taxon>Basidiomycota</taxon>
        <taxon>Ustilaginomycotina</taxon>
        <taxon>Exobasidiomycetes</taxon>
        <taxon>Ceraceosorales</taxon>
        <taxon>Ceraceosoraceae</taxon>
        <taxon>Ceraceosorus</taxon>
    </lineage>
</organism>
<accession>A0A316VWV2</accession>
<keyword evidence="7" id="KW-0449">Lipoprotein</keyword>
<feature type="region of interest" description="Disordered" evidence="11">
    <location>
        <begin position="1"/>
        <end position="35"/>
    </location>
</feature>
<evidence type="ECO:0000256" key="2">
    <source>
        <dbReference type="ARBA" id="ARBA00022679"/>
    </source>
</evidence>
<keyword evidence="8 10" id="KW-0012">Acyltransferase</keyword>
<feature type="compositionally biased region" description="Polar residues" evidence="11">
    <location>
        <begin position="411"/>
        <end position="422"/>
    </location>
</feature>
<keyword evidence="3 10" id="KW-0812">Transmembrane</keyword>
<dbReference type="PROSITE" id="PS50216">
    <property type="entry name" value="DHHC"/>
    <property type="match status" value="1"/>
</dbReference>
<evidence type="ECO:0000256" key="6">
    <source>
        <dbReference type="ARBA" id="ARBA00023139"/>
    </source>
</evidence>
<dbReference type="Pfam" id="PF01529">
    <property type="entry name" value="DHHC"/>
    <property type="match status" value="1"/>
</dbReference>
<feature type="domain" description="Palmitoyltransferase DHHC" evidence="12">
    <location>
        <begin position="148"/>
        <end position="275"/>
    </location>
</feature>
<protein>
    <recommendedName>
        <fullName evidence="10">Palmitoyltransferase</fullName>
        <ecNumber evidence="10">2.3.1.225</ecNumber>
    </recommendedName>
</protein>
<feature type="compositionally biased region" description="Basic and acidic residues" evidence="11">
    <location>
        <begin position="380"/>
        <end position="396"/>
    </location>
</feature>
<evidence type="ECO:0000256" key="3">
    <source>
        <dbReference type="ARBA" id="ARBA00022692"/>
    </source>
</evidence>
<dbReference type="EMBL" id="KZ819387">
    <property type="protein sequence ID" value="PWN41784.1"/>
    <property type="molecule type" value="Genomic_DNA"/>
</dbReference>
<evidence type="ECO:0000256" key="7">
    <source>
        <dbReference type="ARBA" id="ARBA00023288"/>
    </source>
</evidence>
<dbReference type="GO" id="GO:0019706">
    <property type="term" value="F:protein-cysteine S-palmitoyltransferase activity"/>
    <property type="evidence" value="ECO:0007669"/>
    <property type="project" value="UniProtKB-EC"/>
</dbReference>
<keyword evidence="14" id="KW-1185">Reference proteome</keyword>
<feature type="transmembrane region" description="Helical" evidence="10">
    <location>
        <begin position="81"/>
        <end position="104"/>
    </location>
</feature>
<dbReference type="RefSeq" id="XP_025368944.1">
    <property type="nucleotide sequence ID" value="XM_025510470.1"/>
</dbReference>
<feature type="transmembrane region" description="Helical" evidence="10">
    <location>
        <begin position="234"/>
        <end position="261"/>
    </location>
</feature>
<keyword evidence="6" id="KW-0564">Palmitate</keyword>
<comment type="domain">
    <text evidence="10">The DHHC domain is required for palmitoyltransferase activity.</text>
</comment>
<dbReference type="AlphaFoldDB" id="A0A316VWV2"/>
<comment type="similarity">
    <text evidence="10">Belongs to the DHHC palmitoyltransferase family.</text>
</comment>
<dbReference type="InterPro" id="IPR001594">
    <property type="entry name" value="Palmitoyltrfase_DHHC"/>
</dbReference>
<evidence type="ECO:0000313" key="14">
    <source>
        <dbReference type="Proteomes" id="UP000245783"/>
    </source>
</evidence>
<comment type="subcellular location">
    <subcellularLocation>
        <location evidence="1">Membrane</location>
        <topology evidence="1">Multi-pass membrane protein</topology>
    </subcellularLocation>
</comment>
<dbReference type="EC" id="2.3.1.225" evidence="10"/>
<dbReference type="GO" id="GO:0016020">
    <property type="term" value="C:membrane"/>
    <property type="evidence" value="ECO:0007669"/>
    <property type="project" value="UniProtKB-SubCell"/>
</dbReference>
<evidence type="ECO:0000256" key="8">
    <source>
        <dbReference type="ARBA" id="ARBA00023315"/>
    </source>
</evidence>
<sequence length="422" mass="46384">MSIAAEATRSGVMGHDTGSSDHHAADDSHGGPSILGRMQDRRTPLKLSERIWVAGTLSLIFFLVLSVQYIVVIYYKATPAMVLADLALVLGPFNALAGFLLYNYSLAALSSPGRVPNGWIPSIPSGPGGSDEGTAAASEFVEVKKSGAPRWCKVCKAPKPPRAHHCRQCQRCTLRMDHHCPWIANCVGHRNYAAFIRFLAAVDVTCAYHLLMLSARVADAWGGGNMYRSPTTPIMLLMVLNYALCVPVLLLVGMFSMYHFYCAANNSTTIEGWEKDRVATMVRRGRVREIQYPYDLGLVRNLQASLGSNPLLWCWPQPTPGDGLHYPLRDGAGESGGIECGAEGQEEGWPWNPRYAEVMRKWAREARASASGANVEDPEWGDHWSDARQTSRDRPNDGSAWDALLRLQSREPASSDETQPLV</sequence>
<feature type="compositionally biased region" description="Basic and acidic residues" evidence="11">
    <location>
        <begin position="18"/>
        <end position="29"/>
    </location>
</feature>
<dbReference type="OrthoDB" id="331948at2759"/>
<name>A0A316VWV2_9BASI</name>
<evidence type="ECO:0000256" key="1">
    <source>
        <dbReference type="ARBA" id="ARBA00004141"/>
    </source>
</evidence>
<feature type="region of interest" description="Disordered" evidence="11">
    <location>
        <begin position="366"/>
        <end position="422"/>
    </location>
</feature>
<evidence type="ECO:0000313" key="13">
    <source>
        <dbReference type="EMBL" id="PWN41784.1"/>
    </source>
</evidence>
<proteinExistence type="inferred from homology"/>
<evidence type="ECO:0000259" key="12">
    <source>
        <dbReference type="Pfam" id="PF01529"/>
    </source>
</evidence>
<evidence type="ECO:0000256" key="11">
    <source>
        <dbReference type="SAM" id="MobiDB-lite"/>
    </source>
</evidence>